<sequence length="103" mass="11054">MPGSRSKDQPAPQASDKSTSPSPPRANPDIDTNLLPPGYWAQLDEGGDDRGDADSTVSDNASSTASLTSSILEYRTIHGRSYQSDRGNADYWFVEVVSQTTCS</sequence>
<feature type="region of interest" description="Disordered" evidence="1">
    <location>
        <begin position="1"/>
        <end position="69"/>
    </location>
</feature>
<protein>
    <submittedName>
        <fullName evidence="2">Uncharacterized protein</fullName>
    </submittedName>
</protein>
<reference evidence="2" key="1">
    <citation type="submission" date="2022-09" db="EMBL/GenBank/DDBJ databases">
        <title>Fusarium specimens isolated from Avocado Roots.</title>
        <authorList>
            <person name="Stajich J."/>
            <person name="Roper C."/>
            <person name="Heimlech-Rivalta G."/>
        </authorList>
    </citation>
    <scope>NUCLEOTIDE SEQUENCE</scope>
    <source>
        <strain evidence="2">CF00136</strain>
    </source>
</reference>
<name>A0A9W8RPR8_9HYPO</name>
<gene>
    <name evidence="2" type="ORF">NW762_013093</name>
</gene>
<organism evidence="2 3">
    <name type="scientific">Fusarium torreyae</name>
    <dbReference type="NCBI Taxonomy" id="1237075"/>
    <lineage>
        <taxon>Eukaryota</taxon>
        <taxon>Fungi</taxon>
        <taxon>Dikarya</taxon>
        <taxon>Ascomycota</taxon>
        <taxon>Pezizomycotina</taxon>
        <taxon>Sordariomycetes</taxon>
        <taxon>Hypocreomycetidae</taxon>
        <taxon>Hypocreales</taxon>
        <taxon>Nectriaceae</taxon>
        <taxon>Fusarium</taxon>
    </lineage>
</organism>
<evidence type="ECO:0000256" key="1">
    <source>
        <dbReference type="SAM" id="MobiDB-lite"/>
    </source>
</evidence>
<proteinExistence type="predicted"/>
<comment type="caution">
    <text evidence="2">The sequence shown here is derived from an EMBL/GenBank/DDBJ whole genome shotgun (WGS) entry which is preliminary data.</text>
</comment>
<dbReference type="EMBL" id="JAOQAZ010000039">
    <property type="protein sequence ID" value="KAJ4247418.1"/>
    <property type="molecule type" value="Genomic_DNA"/>
</dbReference>
<dbReference type="AlphaFoldDB" id="A0A9W8RPR8"/>
<keyword evidence="3" id="KW-1185">Reference proteome</keyword>
<dbReference type="OrthoDB" id="5106473at2759"/>
<accession>A0A9W8RPR8</accession>
<evidence type="ECO:0000313" key="3">
    <source>
        <dbReference type="Proteomes" id="UP001152049"/>
    </source>
</evidence>
<evidence type="ECO:0000313" key="2">
    <source>
        <dbReference type="EMBL" id="KAJ4247418.1"/>
    </source>
</evidence>
<dbReference type="Proteomes" id="UP001152049">
    <property type="component" value="Unassembled WGS sequence"/>
</dbReference>